<evidence type="ECO:0000256" key="6">
    <source>
        <dbReference type="ARBA" id="ARBA00023136"/>
    </source>
</evidence>
<keyword evidence="5 9" id="KW-1133">Transmembrane helix</keyword>
<dbReference type="EMBL" id="BMCU01000001">
    <property type="protein sequence ID" value="GGF91712.1"/>
    <property type="molecule type" value="Genomic_DNA"/>
</dbReference>
<accession>A0A917CLG7</accession>
<feature type="transmembrane region" description="Helical" evidence="9">
    <location>
        <begin position="255"/>
        <end position="282"/>
    </location>
</feature>
<dbReference type="GO" id="GO:0016758">
    <property type="term" value="F:hexosyltransferase activity"/>
    <property type="evidence" value="ECO:0007669"/>
    <property type="project" value="InterPro"/>
</dbReference>
<feature type="transmembrane region" description="Helical" evidence="9">
    <location>
        <begin position="426"/>
        <end position="446"/>
    </location>
</feature>
<evidence type="ECO:0000256" key="5">
    <source>
        <dbReference type="ARBA" id="ARBA00022989"/>
    </source>
</evidence>
<feature type="region of interest" description="Disordered" evidence="8">
    <location>
        <begin position="1"/>
        <end position="37"/>
    </location>
</feature>
<dbReference type="InterPro" id="IPR016570">
    <property type="entry name" value="UCP010361"/>
</dbReference>
<feature type="transmembrane region" description="Helical" evidence="9">
    <location>
        <begin position="63"/>
        <end position="83"/>
    </location>
</feature>
<keyword evidence="4 9" id="KW-0812">Transmembrane</keyword>
<feature type="transmembrane region" description="Helical" evidence="9">
    <location>
        <begin position="216"/>
        <end position="249"/>
    </location>
</feature>
<evidence type="ECO:0000256" key="7">
    <source>
        <dbReference type="ARBA" id="ARBA00024033"/>
    </source>
</evidence>
<evidence type="ECO:0000256" key="3">
    <source>
        <dbReference type="ARBA" id="ARBA00022679"/>
    </source>
</evidence>
<evidence type="ECO:0000256" key="4">
    <source>
        <dbReference type="ARBA" id="ARBA00022692"/>
    </source>
</evidence>
<sequence>MTGQQPVDNDQGALLASPGPLAEDRRSARWRDRPSREDPMVAELSSVVGGPIGKHALLGRQRFFTPLRVTILLALVFLSLGWFGKAACIQQSPGPNGTVGLDWSGNRQYVAMCYSDTVPLYGAERLDEGAFPYKKWWEETAGDGTVQRRYMEYPVVAGMYQYLSMVVAKAWSAAPWLPQAIQVAIYFNIVAFGMALAWLVTVWASVKLAGRRVWDAAMVACSPLVIVHAFTNFDALATAFASGGLLAWAKRRPVLAGVLLGLGGATKLYPLLFLGPLLVLCVRTGRVRDWVRTAAAAAAAWLVVNGPVALLFPRGWFEFFRLNSDRGADPDSIYNVVRSFTGWAGFDGPLGPGQKPDALNAVTILLFVAVCAGVAFVALTAPRRPRLISLCFLLVAGFLLTNKVWSPQYSLWLVPLAVLALPHRRILLAWMTIDALVWVPRMMYYLGVENKGLPEQWFTAAVVVRDLAVIGLCYLVIRQIYRPSEDLVRASGDDDPSGGPLDRAADDYPDWLPSWLRASEPTVPERLVTEPRSQATDPT</sequence>
<keyword evidence="6 9" id="KW-0472">Membrane</keyword>
<keyword evidence="11" id="KW-1185">Reference proteome</keyword>
<gene>
    <name evidence="10" type="ORF">GCM10007304_02070</name>
</gene>
<keyword evidence="3" id="KW-0808">Transferase</keyword>
<feature type="transmembrane region" description="Helical" evidence="9">
    <location>
        <begin position="153"/>
        <end position="171"/>
    </location>
</feature>
<comment type="subcellular location">
    <subcellularLocation>
        <location evidence="1">Cell membrane</location>
        <topology evidence="1">Multi-pass membrane protein</topology>
    </subcellularLocation>
</comment>
<organism evidence="10 11">
    <name type="scientific">Rhodococcoides trifolii</name>
    <dbReference type="NCBI Taxonomy" id="908250"/>
    <lineage>
        <taxon>Bacteria</taxon>
        <taxon>Bacillati</taxon>
        <taxon>Actinomycetota</taxon>
        <taxon>Actinomycetes</taxon>
        <taxon>Mycobacteriales</taxon>
        <taxon>Nocardiaceae</taxon>
        <taxon>Rhodococcoides</taxon>
    </lineage>
</organism>
<protein>
    <recommendedName>
        <fullName evidence="12">DUF2029 domain-containing protein</fullName>
    </recommendedName>
</protein>
<evidence type="ECO:0000313" key="11">
    <source>
        <dbReference type="Proteomes" id="UP000654257"/>
    </source>
</evidence>
<dbReference type="Pfam" id="PF09594">
    <property type="entry name" value="GT87"/>
    <property type="match status" value="1"/>
</dbReference>
<comment type="caution">
    <text evidence="10">The sequence shown here is derived from an EMBL/GenBank/DDBJ whole genome shotgun (WGS) entry which is preliminary data.</text>
</comment>
<evidence type="ECO:0008006" key="12">
    <source>
        <dbReference type="Google" id="ProtNLM"/>
    </source>
</evidence>
<proteinExistence type="inferred from homology"/>
<evidence type="ECO:0000256" key="9">
    <source>
        <dbReference type="SAM" id="Phobius"/>
    </source>
</evidence>
<evidence type="ECO:0000256" key="2">
    <source>
        <dbReference type="ARBA" id="ARBA00022475"/>
    </source>
</evidence>
<feature type="transmembrane region" description="Helical" evidence="9">
    <location>
        <begin position="183"/>
        <end position="204"/>
    </location>
</feature>
<reference evidence="10" key="2">
    <citation type="submission" date="2020-09" db="EMBL/GenBank/DDBJ databases">
        <authorList>
            <person name="Sun Q."/>
            <person name="Sedlacek I."/>
        </authorList>
    </citation>
    <scope>NUCLEOTIDE SEQUENCE</scope>
    <source>
        <strain evidence="10">CCM 7905</strain>
    </source>
</reference>
<evidence type="ECO:0000256" key="1">
    <source>
        <dbReference type="ARBA" id="ARBA00004651"/>
    </source>
</evidence>
<evidence type="ECO:0000313" key="10">
    <source>
        <dbReference type="EMBL" id="GGF91712.1"/>
    </source>
</evidence>
<name>A0A917CLG7_9NOCA</name>
<dbReference type="Proteomes" id="UP000654257">
    <property type="component" value="Unassembled WGS sequence"/>
</dbReference>
<feature type="transmembrane region" description="Helical" evidence="9">
    <location>
        <begin position="358"/>
        <end position="380"/>
    </location>
</feature>
<feature type="transmembrane region" description="Helical" evidence="9">
    <location>
        <begin position="387"/>
        <end position="406"/>
    </location>
</feature>
<feature type="compositionally biased region" description="Basic and acidic residues" evidence="8">
    <location>
        <begin position="22"/>
        <end position="37"/>
    </location>
</feature>
<dbReference type="GO" id="GO:0005886">
    <property type="term" value="C:plasma membrane"/>
    <property type="evidence" value="ECO:0007669"/>
    <property type="project" value="UniProtKB-SubCell"/>
</dbReference>
<dbReference type="AlphaFoldDB" id="A0A917CLG7"/>
<evidence type="ECO:0000256" key="8">
    <source>
        <dbReference type="SAM" id="MobiDB-lite"/>
    </source>
</evidence>
<feature type="transmembrane region" description="Helical" evidence="9">
    <location>
        <begin position="294"/>
        <end position="312"/>
    </location>
</feature>
<dbReference type="InterPro" id="IPR018584">
    <property type="entry name" value="GT87"/>
</dbReference>
<keyword evidence="2" id="KW-1003">Cell membrane</keyword>
<reference evidence="10" key="1">
    <citation type="journal article" date="2014" name="Int. J. Syst. Evol. Microbiol.">
        <title>Complete genome sequence of Corynebacterium casei LMG S-19264T (=DSM 44701T), isolated from a smear-ripened cheese.</title>
        <authorList>
            <consortium name="US DOE Joint Genome Institute (JGI-PGF)"/>
            <person name="Walter F."/>
            <person name="Albersmeier A."/>
            <person name="Kalinowski J."/>
            <person name="Ruckert C."/>
        </authorList>
    </citation>
    <scope>NUCLEOTIDE SEQUENCE</scope>
    <source>
        <strain evidence="10">CCM 7905</strain>
    </source>
</reference>
<dbReference type="PIRSF" id="PIRSF010361">
    <property type="entry name" value="UCP010361"/>
    <property type="match status" value="1"/>
</dbReference>
<comment type="similarity">
    <text evidence="7">Belongs to the glycosyltransferase 87 family.</text>
</comment>